<dbReference type="VEuPathDB" id="VectorBase:LDEU013581"/>
<keyword evidence="3" id="KW-0645">Protease</keyword>
<comment type="caution">
    <text evidence="8">The sequence shown here is derived from an EMBL/GenBank/DDBJ whole genome shotgun (WGS) entry which is preliminary data.</text>
</comment>
<proteinExistence type="predicted"/>
<dbReference type="PANTHER" id="PTHR24264">
    <property type="entry name" value="TRYPSIN-RELATED"/>
    <property type="match status" value="1"/>
</dbReference>
<keyword evidence="4" id="KW-0378">Hydrolase</keyword>
<dbReference type="InterPro" id="IPR001254">
    <property type="entry name" value="Trypsin_dom"/>
</dbReference>
<dbReference type="PROSITE" id="PS50240">
    <property type="entry name" value="TRYPSIN_DOM"/>
    <property type="match status" value="1"/>
</dbReference>
<gene>
    <name evidence="8" type="ORF">B4U80_04225</name>
</gene>
<protein>
    <submittedName>
        <fullName evidence="8">Chymotrypsinogen B2-like protein</fullName>
    </submittedName>
</protein>
<dbReference type="GO" id="GO:0006508">
    <property type="term" value="P:proteolysis"/>
    <property type="evidence" value="ECO:0007669"/>
    <property type="project" value="UniProtKB-KW"/>
</dbReference>
<dbReference type="OrthoDB" id="9028152at2759"/>
<dbReference type="Proteomes" id="UP000288716">
    <property type="component" value="Unassembled WGS sequence"/>
</dbReference>
<evidence type="ECO:0000313" key="8">
    <source>
        <dbReference type="EMBL" id="RWS18459.1"/>
    </source>
</evidence>
<keyword evidence="5" id="KW-0720">Serine protease</keyword>
<dbReference type="Gene3D" id="2.40.10.10">
    <property type="entry name" value="Trypsin-like serine proteases"/>
    <property type="match status" value="1"/>
</dbReference>
<accession>A0A443RTR4</accession>
<dbReference type="SUPFAM" id="SSF50494">
    <property type="entry name" value="Trypsin-like serine proteases"/>
    <property type="match status" value="1"/>
</dbReference>
<dbReference type="GO" id="GO:0005615">
    <property type="term" value="C:extracellular space"/>
    <property type="evidence" value="ECO:0007669"/>
    <property type="project" value="TreeGrafter"/>
</dbReference>
<dbReference type="EMBL" id="NCKV01039310">
    <property type="protein sequence ID" value="RWS18459.1"/>
    <property type="molecule type" value="Genomic_DNA"/>
</dbReference>
<organism evidence="8 9">
    <name type="scientific">Leptotrombidium deliense</name>
    <dbReference type="NCBI Taxonomy" id="299467"/>
    <lineage>
        <taxon>Eukaryota</taxon>
        <taxon>Metazoa</taxon>
        <taxon>Ecdysozoa</taxon>
        <taxon>Arthropoda</taxon>
        <taxon>Chelicerata</taxon>
        <taxon>Arachnida</taxon>
        <taxon>Acari</taxon>
        <taxon>Acariformes</taxon>
        <taxon>Trombidiformes</taxon>
        <taxon>Prostigmata</taxon>
        <taxon>Anystina</taxon>
        <taxon>Parasitengona</taxon>
        <taxon>Trombiculoidea</taxon>
        <taxon>Trombiculidae</taxon>
        <taxon>Leptotrombidium</taxon>
    </lineage>
</organism>
<dbReference type="InterPro" id="IPR043504">
    <property type="entry name" value="Peptidase_S1_PA_chymotrypsin"/>
</dbReference>
<feature type="domain" description="Peptidase S1" evidence="7">
    <location>
        <begin position="1"/>
        <end position="122"/>
    </location>
</feature>
<dbReference type="AlphaFoldDB" id="A0A443RTR4"/>
<evidence type="ECO:0000256" key="2">
    <source>
        <dbReference type="ARBA" id="ARBA00022525"/>
    </source>
</evidence>
<dbReference type="STRING" id="299467.A0A443RTR4"/>
<comment type="subcellular location">
    <subcellularLocation>
        <location evidence="1">Secreted</location>
    </subcellularLocation>
</comment>
<dbReference type="InterPro" id="IPR050127">
    <property type="entry name" value="Serine_Proteases_S1"/>
</dbReference>
<sequence length="122" mass="13307">MRVPYWGPNNVGNANFPWAPNNNPYEGTSTLTGWGQTNPSPNESPNFPSKMKVVNLPLMSNAYCRAYHNVDDGRICAGGINGQNSCRGDFGGPLVWPNNGWSTLIGLSSYGPMTIPTKEHQH</sequence>
<evidence type="ECO:0000256" key="1">
    <source>
        <dbReference type="ARBA" id="ARBA00004613"/>
    </source>
</evidence>
<evidence type="ECO:0000313" key="9">
    <source>
        <dbReference type="Proteomes" id="UP000288716"/>
    </source>
</evidence>
<dbReference type="Pfam" id="PF00089">
    <property type="entry name" value="Trypsin"/>
    <property type="match status" value="1"/>
</dbReference>
<evidence type="ECO:0000256" key="3">
    <source>
        <dbReference type="ARBA" id="ARBA00022670"/>
    </source>
</evidence>
<evidence type="ECO:0000259" key="7">
    <source>
        <dbReference type="PROSITE" id="PS50240"/>
    </source>
</evidence>
<name>A0A443RTR4_9ACAR</name>
<dbReference type="PANTHER" id="PTHR24264:SF65">
    <property type="entry name" value="SRCR DOMAIN-CONTAINING PROTEIN"/>
    <property type="match status" value="1"/>
</dbReference>
<evidence type="ECO:0000256" key="6">
    <source>
        <dbReference type="SAM" id="MobiDB-lite"/>
    </source>
</evidence>
<evidence type="ECO:0000256" key="5">
    <source>
        <dbReference type="ARBA" id="ARBA00022825"/>
    </source>
</evidence>
<keyword evidence="9" id="KW-1185">Reference proteome</keyword>
<dbReference type="GO" id="GO:0004252">
    <property type="term" value="F:serine-type endopeptidase activity"/>
    <property type="evidence" value="ECO:0007669"/>
    <property type="project" value="InterPro"/>
</dbReference>
<dbReference type="InterPro" id="IPR009003">
    <property type="entry name" value="Peptidase_S1_PA"/>
</dbReference>
<keyword evidence="2" id="KW-0964">Secreted</keyword>
<feature type="compositionally biased region" description="Low complexity" evidence="6">
    <location>
        <begin position="38"/>
        <end position="47"/>
    </location>
</feature>
<evidence type="ECO:0000256" key="4">
    <source>
        <dbReference type="ARBA" id="ARBA00022801"/>
    </source>
</evidence>
<reference evidence="8 9" key="1">
    <citation type="journal article" date="2018" name="Gigascience">
        <title>Genomes of trombidid mites reveal novel predicted allergens and laterally-transferred genes associated with secondary metabolism.</title>
        <authorList>
            <person name="Dong X."/>
            <person name="Chaisiri K."/>
            <person name="Xia D."/>
            <person name="Armstrong S.D."/>
            <person name="Fang Y."/>
            <person name="Donnelly M.J."/>
            <person name="Kadowaki T."/>
            <person name="McGarry J.W."/>
            <person name="Darby A.C."/>
            <person name="Makepeace B.L."/>
        </authorList>
    </citation>
    <scope>NUCLEOTIDE SEQUENCE [LARGE SCALE GENOMIC DNA]</scope>
    <source>
        <strain evidence="8">UoL-UT</strain>
    </source>
</reference>
<feature type="compositionally biased region" description="Polar residues" evidence="6">
    <location>
        <begin position="27"/>
        <end position="37"/>
    </location>
</feature>
<feature type="region of interest" description="Disordered" evidence="6">
    <location>
        <begin position="27"/>
        <end position="47"/>
    </location>
</feature>